<evidence type="ECO:0000313" key="9">
    <source>
        <dbReference type="EMBL" id="PSL45824.1"/>
    </source>
</evidence>
<dbReference type="AlphaFoldDB" id="A0A2P8HHW7"/>
<organism evidence="9 10">
    <name type="scientific">Salsuginibacillus halophilus</name>
    <dbReference type="NCBI Taxonomy" id="517424"/>
    <lineage>
        <taxon>Bacteria</taxon>
        <taxon>Bacillati</taxon>
        <taxon>Bacillota</taxon>
        <taxon>Bacilli</taxon>
        <taxon>Bacillales</taxon>
        <taxon>Bacillaceae</taxon>
        <taxon>Salsuginibacillus</taxon>
    </lineage>
</organism>
<protein>
    <recommendedName>
        <fullName evidence="6">RNAP delta factor</fullName>
    </recommendedName>
</protein>
<dbReference type="InterPro" id="IPR029757">
    <property type="entry name" value="RpoE"/>
</dbReference>
<dbReference type="GO" id="GO:0016779">
    <property type="term" value="F:nucleotidyltransferase activity"/>
    <property type="evidence" value="ECO:0007669"/>
    <property type="project" value="UniProtKB-KW"/>
</dbReference>
<evidence type="ECO:0000256" key="3">
    <source>
        <dbReference type="ARBA" id="ARBA00022679"/>
    </source>
</evidence>
<evidence type="ECO:0000259" key="8">
    <source>
        <dbReference type="PROSITE" id="PS51913"/>
    </source>
</evidence>
<dbReference type="NCBIfam" id="TIGR04567">
    <property type="entry name" value="RNAP_delt_lowGC"/>
    <property type="match status" value="1"/>
</dbReference>
<dbReference type="PROSITE" id="PS51913">
    <property type="entry name" value="HTH_HARE"/>
    <property type="match status" value="1"/>
</dbReference>
<evidence type="ECO:0000256" key="7">
    <source>
        <dbReference type="SAM" id="MobiDB-lite"/>
    </source>
</evidence>
<dbReference type="GO" id="GO:0006355">
    <property type="term" value="P:regulation of DNA-templated transcription"/>
    <property type="evidence" value="ECO:0007669"/>
    <property type="project" value="InterPro"/>
</dbReference>
<dbReference type="Pfam" id="PF05066">
    <property type="entry name" value="HARE-HTH"/>
    <property type="match status" value="1"/>
</dbReference>
<evidence type="ECO:0000256" key="6">
    <source>
        <dbReference type="ARBA" id="ARBA00031937"/>
    </source>
</evidence>
<evidence type="ECO:0000256" key="4">
    <source>
        <dbReference type="ARBA" id="ARBA00022695"/>
    </source>
</evidence>
<evidence type="ECO:0000256" key="2">
    <source>
        <dbReference type="ARBA" id="ARBA00022478"/>
    </source>
</evidence>
<comment type="similarity">
    <text evidence="1">Belongs to the RpoE family.</text>
</comment>
<feature type="domain" description="HTH HARE-type" evidence="8">
    <location>
        <begin position="14"/>
        <end position="81"/>
    </location>
</feature>
<evidence type="ECO:0000313" key="10">
    <source>
        <dbReference type="Proteomes" id="UP000242310"/>
    </source>
</evidence>
<proteinExistence type="inferred from homology"/>
<evidence type="ECO:0000256" key="5">
    <source>
        <dbReference type="ARBA" id="ARBA00023163"/>
    </source>
</evidence>
<name>A0A2P8HHW7_9BACI</name>
<reference evidence="9 10" key="1">
    <citation type="submission" date="2018-03" db="EMBL/GenBank/DDBJ databases">
        <title>Genomic Encyclopedia of Type Strains, Phase III (KMG-III): the genomes of soil and plant-associated and newly described type strains.</title>
        <authorList>
            <person name="Whitman W."/>
        </authorList>
    </citation>
    <scope>NUCLEOTIDE SEQUENCE [LARGE SCALE GENOMIC DNA]</scope>
    <source>
        <strain evidence="9 10">CGMCC 1.07653</strain>
    </source>
</reference>
<sequence>MGLKTYTNEQIQEFSSLEIAHALMAEKKEPVAYTNLFEEIAEMKGYGGDEKRARRTKLYTTMNIDGRFAYMGDNHWALRGWYPAETSDEELASTFKANKKKSTEAPPEDAMLDEDFEEGFENIEDELDELSQEENAGAEEKDEFAAFDDSQEVTPSTDEEE</sequence>
<accession>A0A2P8HHW7</accession>
<dbReference type="GO" id="GO:0000428">
    <property type="term" value="C:DNA-directed RNA polymerase complex"/>
    <property type="evidence" value="ECO:0007669"/>
    <property type="project" value="UniProtKB-KW"/>
</dbReference>
<keyword evidence="3" id="KW-0808">Transferase</keyword>
<dbReference type="RefSeq" id="WP_245893926.1">
    <property type="nucleotide sequence ID" value="NZ_PYAV01000006.1"/>
</dbReference>
<gene>
    <name evidence="9" type="ORF">B0H94_10679</name>
</gene>
<keyword evidence="10" id="KW-1185">Reference proteome</keyword>
<dbReference type="Proteomes" id="UP000242310">
    <property type="component" value="Unassembled WGS sequence"/>
</dbReference>
<keyword evidence="2 9" id="KW-0240">DNA-directed RNA polymerase</keyword>
<feature type="region of interest" description="Disordered" evidence="7">
    <location>
        <begin position="128"/>
        <end position="161"/>
    </location>
</feature>
<keyword evidence="5" id="KW-0804">Transcription</keyword>
<dbReference type="Gene3D" id="1.10.10.1250">
    <property type="entry name" value="RNA polymerase, subunit delta, N-terminal domain"/>
    <property type="match status" value="1"/>
</dbReference>
<evidence type="ECO:0000256" key="1">
    <source>
        <dbReference type="ARBA" id="ARBA00009828"/>
    </source>
</evidence>
<dbReference type="InterPro" id="IPR007759">
    <property type="entry name" value="Asxl_HARE-HTH"/>
</dbReference>
<keyword evidence="4" id="KW-0548">Nucleotidyltransferase</keyword>
<dbReference type="EMBL" id="PYAV01000006">
    <property type="protein sequence ID" value="PSL45824.1"/>
    <property type="molecule type" value="Genomic_DNA"/>
</dbReference>
<dbReference type="InterPro" id="IPR038087">
    <property type="entry name" value="RNAP_delta_N_dom_sf"/>
</dbReference>
<comment type="caution">
    <text evidence="9">The sequence shown here is derived from an EMBL/GenBank/DDBJ whole genome shotgun (WGS) entry which is preliminary data.</text>
</comment>
<dbReference type="GO" id="GO:0006351">
    <property type="term" value="P:DNA-templated transcription"/>
    <property type="evidence" value="ECO:0007669"/>
    <property type="project" value="InterPro"/>
</dbReference>